<dbReference type="Proteomes" id="UP000198210">
    <property type="component" value="Chromosome I"/>
</dbReference>
<proteinExistence type="predicted"/>
<dbReference type="AlphaFoldDB" id="A0A1C5I7K8"/>
<keyword evidence="4 8" id="KW-1133">Transmembrane helix</keyword>
<dbReference type="PANTHER" id="PTHR11537:SF254">
    <property type="entry name" value="POTASSIUM VOLTAGE-GATED CHANNEL PROTEIN SHAB"/>
    <property type="match status" value="1"/>
</dbReference>
<dbReference type="GO" id="GO:0005249">
    <property type="term" value="F:voltage-gated potassium channel activity"/>
    <property type="evidence" value="ECO:0007669"/>
    <property type="project" value="InterPro"/>
</dbReference>
<keyword evidence="3 8" id="KW-0812">Transmembrane</keyword>
<dbReference type="SUPFAM" id="SSF81324">
    <property type="entry name" value="Voltage-gated potassium channels"/>
    <property type="match status" value="1"/>
</dbReference>
<dbReference type="GO" id="GO:0008076">
    <property type="term" value="C:voltage-gated potassium channel complex"/>
    <property type="evidence" value="ECO:0007669"/>
    <property type="project" value="InterPro"/>
</dbReference>
<keyword evidence="11" id="KW-1185">Reference proteome</keyword>
<dbReference type="GO" id="GO:0001508">
    <property type="term" value="P:action potential"/>
    <property type="evidence" value="ECO:0007669"/>
    <property type="project" value="TreeGrafter"/>
</dbReference>
<evidence type="ECO:0000256" key="7">
    <source>
        <dbReference type="ARBA" id="ARBA00023303"/>
    </source>
</evidence>
<dbReference type="Gene3D" id="1.10.287.70">
    <property type="match status" value="1"/>
</dbReference>
<protein>
    <submittedName>
        <fullName evidence="10">Voltage-gated potassium channel</fullName>
    </submittedName>
</protein>
<feature type="transmembrane region" description="Helical" evidence="8">
    <location>
        <begin position="124"/>
        <end position="144"/>
    </location>
</feature>
<dbReference type="InterPro" id="IPR013099">
    <property type="entry name" value="K_chnl_dom"/>
</dbReference>
<evidence type="ECO:0000313" key="11">
    <source>
        <dbReference type="Proteomes" id="UP000198210"/>
    </source>
</evidence>
<gene>
    <name evidence="10" type="ORF">GA0074704_3039</name>
</gene>
<name>A0A1C5I7K8_9ACTN</name>
<keyword evidence="5" id="KW-0406">Ion transport</keyword>
<comment type="subcellular location">
    <subcellularLocation>
        <location evidence="1">Membrane</location>
        <topology evidence="1">Multi-pass membrane protein</topology>
    </subcellularLocation>
</comment>
<feature type="transmembrane region" description="Helical" evidence="8">
    <location>
        <begin position="58"/>
        <end position="74"/>
    </location>
</feature>
<feature type="transmembrane region" description="Helical" evidence="8">
    <location>
        <begin position="20"/>
        <end position="38"/>
    </location>
</feature>
<evidence type="ECO:0000256" key="3">
    <source>
        <dbReference type="ARBA" id="ARBA00022692"/>
    </source>
</evidence>
<dbReference type="EMBL" id="LT607751">
    <property type="protein sequence ID" value="SCG54310.1"/>
    <property type="molecule type" value="Genomic_DNA"/>
</dbReference>
<accession>A0A1C5I7K8</accession>
<reference evidence="10 11" key="1">
    <citation type="submission" date="2016-06" db="EMBL/GenBank/DDBJ databases">
        <authorList>
            <person name="Kjaerup R.B."/>
            <person name="Dalgaard T.S."/>
            <person name="Juul-Madsen H.R."/>
        </authorList>
    </citation>
    <scope>NUCLEOTIDE SEQUENCE [LARGE SCALE GENOMIC DNA]</scope>
    <source>
        <strain evidence="10 11">DSM 45097</strain>
    </source>
</reference>
<evidence type="ECO:0000313" key="10">
    <source>
        <dbReference type="EMBL" id="SCG54310.1"/>
    </source>
</evidence>
<dbReference type="Pfam" id="PF07885">
    <property type="entry name" value="Ion_trans_2"/>
    <property type="match status" value="1"/>
</dbReference>
<feature type="transmembrane region" description="Helical" evidence="8">
    <location>
        <begin position="186"/>
        <end position="211"/>
    </location>
</feature>
<keyword evidence="7 10" id="KW-0407">Ion channel</keyword>
<evidence type="ECO:0000259" key="9">
    <source>
        <dbReference type="Pfam" id="PF07885"/>
    </source>
</evidence>
<evidence type="ECO:0000256" key="2">
    <source>
        <dbReference type="ARBA" id="ARBA00022448"/>
    </source>
</evidence>
<evidence type="ECO:0000256" key="1">
    <source>
        <dbReference type="ARBA" id="ARBA00004141"/>
    </source>
</evidence>
<evidence type="ECO:0000256" key="6">
    <source>
        <dbReference type="ARBA" id="ARBA00023136"/>
    </source>
</evidence>
<keyword evidence="2" id="KW-0813">Transport</keyword>
<evidence type="ECO:0000256" key="8">
    <source>
        <dbReference type="SAM" id="Phobius"/>
    </source>
</evidence>
<keyword evidence="6 8" id="KW-0472">Membrane</keyword>
<feature type="domain" description="Potassium channel" evidence="9">
    <location>
        <begin position="135"/>
        <end position="211"/>
    </location>
</feature>
<dbReference type="InterPro" id="IPR028325">
    <property type="entry name" value="VG_K_chnl"/>
</dbReference>
<evidence type="ECO:0000256" key="4">
    <source>
        <dbReference type="ARBA" id="ARBA00022989"/>
    </source>
</evidence>
<sequence length="263" mass="28691">MVVSLREGSRQRRIERWEQVSAAPLTLLSVVFLAAYAWPILVPDLARRWVVACEASGVAIWLLFWVDLLVRLALAGDRWRFLRSHLFDLTVLVLPFLRPLRALRLVTVVLNLTRRTTVWARGRLALYVSATTVLLIVVAALAVLDAERGAPDASITSYDDALWWAAVTITTVGYGDLFPVTPAGRLVALGLMIGGIGLIGFVTGSLATWIVERVADRDRPQPATAADVAALRSEITALRLMIESQPAVGQSGSVHSHPIGRDG</sequence>
<evidence type="ECO:0000256" key="5">
    <source>
        <dbReference type="ARBA" id="ARBA00023065"/>
    </source>
</evidence>
<dbReference type="Gene3D" id="1.20.5.110">
    <property type="match status" value="1"/>
</dbReference>
<organism evidence="10 11">
    <name type="scientific">Micromonospora siamensis</name>
    <dbReference type="NCBI Taxonomy" id="299152"/>
    <lineage>
        <taxon>Bacteria</taxon>
        <taxon>Bacillati</taxon>
        <taxon>Actinomycetota</taxon>
        <taxon>Actinomycetes</taxon>
        <taxon>Micromonosporales</taxon>
        <taxon>Micromonosporaceae</taxon>
        <taxon>Micromonospora</taxon>
    </lineage>
</organism>
<dbReference type="PANTHER" id="PTHR11537">
    <property type="entry name" value="VOLTAGE-GATED POTASSIUM CHANNEL"/>
    <property type="match status" value="1"/>
</dbReference>